<dbReference type="Pfam" id="PF01725">
    <property type="entry name" value="Ham1p_like"/>
    <property type="match status" value="1"/>
</dbReference>
<keyword evidence="4 7" id="KW-0378">Hydrolase</keyword>
<evidence type="ECO:0000256" key="8">
    <source>
        <dbReference type="RuleBase" id="RU003781"/>
    </source>
</evidence>
<comment type="caution">
    <text evidence="7">Lacks conserved residue(s) required for the propagation of feature annotation.</text>
</comment>
<evidence type="ECO:0000256" key="5">
    <source>
        <dbReference type="ARBA" id="ARBA00022842"/>
    </source>
</evidence>
<comment type="cofactor">
    <cofactor evidence="7">
        <name>Mg(2+)</name>
        <dbReference type="ChEBI" id="CHEBI:18420"/>
    </cofactor>
    <text evidence="7">Binds 1 Mg(2+) ion per subunit.</text>
</comment>
<dbReference type="PANTHER" id="PTHR11067:SF9">
    <property type="entry name" value="INOSINE TRIPHOSPHATE PYROPHOSPHATASE"/>
    <property type="match status" value="1"/>
</dbReference>
<dbReference type="NCBIfam" id="TIGR00042">
    <property type="entry name" value="RdgB/HAM1 family non-canonical purine NTP pyrophosphatase"/>
    <property type="match status" value="1"/>
</dbReference>
<feature type="binding site" evidence="7">
    <location>
        <begin position="177"/>
        <end position="178"/>
    </location>
    <ligand>
        <name>substrate</name>
    </ligand>
</feature>
<evidence type="ECO:0000256" key="7">
    <source>
        <dbReference type="HAMAP-Rule" id="MF_01405"/>
    </source>
</evidence>
<feature type="binding site" evidence="7">
    <location>
        <position position="67"/>
    </location>
    <ligand>
        <name>substrate</name>
    </ligand>
</feature>
<feature type="binding site" evidence="7">
    <location>
        <begin position="149"/>
        <end position="152"/>
    </location>
    <ligand>
        <name>substrate</name>
    </ligand>
</feature>
<dbReference type="CDD" id="cd00515">
    <property type="entry name" value="HAM1"/>
    <property type="match status" value="1"/>
</dbReference>
<evidence type="ECO:0000256" key="3">
    <source>
        <dbReference type="ARBA" id="ARBA00022741"/>
    </source>
</evidence>
<protein>
    <recommendedName>
        <fullName evidence="7">dITP/XTP pyrophosphatase</fullName>
        <ecNumber evidence="7">3.6.1.66</ecNumber>
    </recommendedName>
    <alternativeName>
        <fullName evidence="7">Non-canonical purine NTP pyrophosphatase</fullName>
    </alternativeName>
    <alternativeName>
        <fullName evidence="7">Non-standard purine NTP pyrophosphatase</fullName>
    </alternativeName>
    <alternativeName>
        <fullName evidence="7">Nucleoside-triphosphate diphosphatase</fullName>
    </alternativeName>
    <alternativeName>
        <fullName evidence="7">Nucleoside-triphosphate pyrophosphatase</fullName>
        <shortName evidence="7">NTPase</shortName>
    </alternativeName>
</protein>
<comment type="catalytic activity">
    <reaction evidence="7">
        <text>dITP + H2O = dIMP + diphosphate + H(+)</text>
        <dbReference type="Rhea" id="RHEA:28342"/>
        <dbReference type="ChEBI" id="CHEBI:15377"/>
        <dbReference type="ChEBI" id="CHEBI:15378"/>
        <dbReference type="ChEBI" id="CHEBI:33019"/>
        <dbReference type="ChEBI" id="CHEBI:61194"/>
        <dbReference type="ChEBI" id="CHEBI:61382"/>
        <dbReference type="EC" id="3.6.1.66"/>
    </reaction>
</comment>
<dbReference type="RefSeq" id="WP_283203380.1">
    <property type="nucleotide sequence ID" value="NZ_JASGCB010000008.1"/>
</dbReference>
<proteinExistence type="inferred from homology"/>
<feature type="binding site" evidence="7">
    <location>
        <begin position="7"/>
        <end position="12"/>
    </location>
    <ligand>
        <name>substrate</name>
    </ligand>
</feature>
<evidence type="ECO:0000313" key="10">
    <source>
        <dbReference type="Proteomes" id="UP001529245"/>
    </source>
</evidence>
<name>A0ABT6XXM1_ALISE</name>
<keyword evidence="6 7" id="KW-0546">Nucleotide metabolism</keyword>
<sequence length="198" mass="21827">MRIVMATQNPHKVREFAEIFGGRVELAPLPSGLPKAPETGETFLENARQKALFYAAHVEDPVLADDSGLVVPVLGGEPGVRSARYAGEGADDRANIDKLIRALRSKGVREAEAWFACALVVARKDRVIMEVEARVDGLVHDEPRGDGGFGYDPLFSPRGESRRFAEMSAEEKHRFSHRARAVRELLARLPAPDATEWV</sequence>
<dbReference type="Proteomes" id="UP001529245">
    <property type="component" value="Unassembled WGS sequence"/>
</dbReference>
<dbReference type="EMBL" id="JASGCB010000008">
    <property type="protein sequence ID" value="MDI9259842.1"/>
    <property type="molecule type" value="Genomic_DNA"/>
</dbReference>
<comment type="function">
    <text evidence="7">Pyrophosphatase that catalyzes the hydrolysis of nucleoside triphosphates to their monophosphate derivatives, with a high preference for the non-canonical purine nucleotides XTP (xanthosine triphosphate), dITP (deoxyinosine triphosphate) and ITP. Seems to function as a house-cleaning enzyme that removes non-canonical purine nucleotides from the nucleotide pool, thus preventing their incorporation into DNA/RNA and avoiding chromosomal lesions.</text>
</comment>
<keyword evidence="10" id="KW-1185">Reference proteome</keyword>
<reference evidence="9 10" key="1">
    <citation type="submission" date="2023-04" db="EMBL/GenBank/DDBJ databases">
        <title>A. sendaiensis sub sp. chiapanensis a novel subspecie with specific adaptation in bacterial cell wall isolated from an active volcano.</title>
        <authorList>
            <person name="Alvarez Gutierrez P.E."/>
            <person name="Ortiz Cortes L.Y."/>
        </authorList>
    </citation>
    <scope>NUCLEOTIDE SEQUENCE [LARGE SCALE GENOMIC DNA]</scope>
    <source>
        <strain evidence="9 10">PA2</strain>
    </source>
</reference>
<organism evidence="9 10">
    <name type="scientific">Alicyclobacillus sendaiensis PA2</name>
    <dbReference type="NCBI Taxonomy" id="3029425"/>
    <lineage>
        <taxon>Bacteria</taxon>
        <taxon>Bacillati</taxon>
        <taxon>Bacillota</taxon>
        <taxon>Bacilli</taxon>
        <taxon>Bacillales</taxon>
        <taxon>Alicyclobacillaceae</taxon>
        <taxon>Alicyclobacillus</taxon>
    </lineage>
</organism>
<dbReference type="InterPro" id="IPR029001">
    <property type="entry name" value="ITPase-like_fam"/>
</dbReference>
<feature type="binding site" evidence="7">
    <location>
        <position position="66"/>
    </location>
    <ligand>
        <name>Mg(2+)</name>
        <dbReference type="ChEBI" id="CHEBI:18420"/>
    </ligand>
</feature>
<evidence type="ECO:0000256" key="2">
    <source>
        <dbReference type="ARBA" id="ARBA00022723"/>
    </source>
</evidence>
<keyword evidence="5 7" id="KW-0460">Magnesium</keyword>
<dbReference type="HAMAP" id="MF_01405">
    <property type="entry name" value="Non_canon_purine_NTPase"/>
    <property type="match status" value="1"/>
</dbReference>
<feature type="active site" description="Proton acceptor" evidence="7">
    <location>
        <position position="66"/>
    </location>
</feature>
<dbReference type="SUPFAM" id="SSF52972">
    <property type="entry name" value="ITPase-like"/>
    <property type="match status" value="1"/>
</dbReference>
<dbReference type="InterPro" id="IPR002637">
    <property type="entry name" value="RdgB/HAM1"/>
</dbReference>
<evidence type="ECO:0000256" key="6">
    <source>
        <dbReference type="ARBA" id="ARBA00023080"/>
    </source>
</evidence>
<gene>
    <name evidence="9" type="primary">rdgB</name>
    <name evidence="9" type="ORF">QID03_06530</name>
</gene>
<comment type="subunit">
    <text evidence="7">Homodimer.</text>
</comment>
<comment type="catalytic activity">
    <reaction evidence="7">
        <text>ITP + H2O = IMP + diphosphate + H(+)</text>
        <dbReference type="Rhea" id="RHEA:29399"/>
        <dbReference type="ChEBI" id="CHEBI:15377"/>
        <dbReference type="ChEBI" id="CHEBI:15378"/>
        <dbReference type="ChEBI" id="CHEBI:33019"/>
        <dbReference type="ChEBI" id="CHEBI:58053"/>
        <dbReference type="ChEBI" id="CHEBI:61402"/>
        <dbReference type="EC" id="3.6.1.66"/>
    </reaction>
</comment>
<evidence type="ECO:0000256" key="4">
    <source>
        <dbReference type="ARBA" id="ARBA00022801"/>
    </source>
</evidence>
<feature type="binding site" evidence="7">
    <location>
        <position position="172"/>
    </location>
    <ligand>
        <name>substrate</name>
    </ligand>
</feature>
<dbReference type="EC" id="3.6.1.66" evidence="7"/>
<evidence type="ECO:0000256" key="1">
    <source>
        <dbReference type="ARBA" id="ARBA00008023"/>
    </source>
</evidence>
<dbReference type="Gene3D" id="3.90.950.10">
    <property type="match status" value="1"/>
</dbReference>
<evidence type="ECO:0000313" key="9">
    <source>
        <dbReference type="EMBL" id="MDI9259842.1"/>
    </source>
</evidence>
<comment type="similarity">
    <text evidence="1 7 8">Belongs to the HAM1 NTPase family.</text>
</comment>
<keyword evidence="3 7" id="KW-0547">Nucleotide-binding</keyword>
<dbReference type="InterPro" id="IPR020922">
    <property type="entry name" value="dITP/XTP_pyrophosphatase"/>
</dbReference>
<comment type="catalytic activity">
    <reaction evidence="7">
        <text>XTP + H2O = XMP + diphosphate + H(+)</text>
        <dbReference type="Rhea" id="RHEA:28610"/>
        <dbReference type="ChEBI" id="CHEBI:15377"/>
        <dbReference type="ChEBI" id="CHEBI:15378"/>
        <dbReference type="ChEBI" id="CHEBI:33019"/>
        <dbReference type="ChEBI" id="CHEBI:57464"/>
        <dbReference type="ChEBI" id="CHEBI:61314"/>
        <dbReference type="EC" id="3.6.1.66"/>
    </reaction>
</comment>
<accession>A0ABT6XXM1</accession>
<keyword evidence="2 7" id="KW-0479">Metal-binding</keyword>
<comment type="caution">
    <text evidence="9">The sequence shown here is derived from an EMBL/GenBank/DDBJ whole genome shotgun (WGS) entry which is preliminary data.</text>
</comment>
<dbReference type="PANTHER" id="PTHR11067">
    <property type="entry name" value="INOSINE TRIPHOSPHATE PYROPHOSPHATASE/HAM1 PROTEIN"/>
    <property type="match status" value="1"/>
</dbReference>